<name>A0A168RE06_9BACT</name>
<keyword evidence="1" id="KW-0175">Coiled coil</keyword>
<evidence type="ECO:0000256" key="2">
    <source>
        <dbReference type="SAM" id="Phobius"/>
    </source>
</evidence>
<sequence length="544" mass="65725">MNWIFYLKISAVALLILLCLIALGFLTYLAIRRKKINFYEAEINTWNKEIFKIENEENANLAIIKNLVKLNSDYLKHKDELIQINQETNKKIQQINEIKIQLNEEIDKKKLSKSTKEYKKMRKEINELNLIHNRFYVALPFDLTNLYEQMQIALDHSFKCLNTLKEYLNSHKQKLAKAFDSLEAELKELFRTTQSLEEENKKDNLNNLLNEIYENQKKIDLFIKKINGIKNLEWFIFNYLPHLNEEILNLSNNHSQYNDYQKEIVILQETWLNNQFPKNVKKVQKLAFTLTKIKYRYEVRLEEIKFIENNLNELKNQILIVVNTLKDFNDAIREKDREIIYEMLTEIKNDFNLIKNDLENEELIFHFKNLALKILDLQSKVNEQIINYQKAHNHKNYKDFLINNLENLYNYIFSNLTIYLDNNKQNMNKMKELLKYNKAFNDEWIKRKKMSLSSKNFIKRNELIQEIYIEATTKKIYQKMVEIWITQLEKLKIQNKKIVNLLLSINQSKSQNDYEQIFNDLKKYTKRESKNVFKNFNEIRRTNS</sequence>
<dbReference type="PATRIC" id="fig|29557.3.peg.359"/>
<dbReference type="RefSeq" id="WP_063626160.1">
    <property type="nucleotide sequence ID" value="NZ_LVLH01000033.1"/>
</dbReference>
<dbReference type="STRING" id="29557.MGALLINA_03680"/>
<feature type="coiled-coil region" evidence="1">
    <location>
        <begin position="172"/>
        <end position="215"/>
    </location>
</feature>
<evidence type="ECO:0000313" key="4">
    <source>
        <dbReference type="Proteomes" id="UP000076983"/>
    </source>
</evidence>
<dbReference type="Proteomes" id="UP000076983">
    <property type="component" value="Unassembled WGS sequence"/>
</dbReference>
<keyword evidence="4" id="KW-1185">Reference proteome</keyword>
<reference evidence="3 4" key="1">
    <citation type="submission" date="2016-03" db="EMBL/GenBank/DDBJ databases">
        <title>Genome sequence of Mycoplasma gallinarum strain Mgn_IPT.</title>
        <authorList>
            <person name="Yacoub E."/>
            <person name="Sirand-Pugnet P."/>
            <person name="Barre A."/>
            <person name="Maurier F."/>
            <person name="Blanchard A."/>
            <person name="Ben Abdelmoumen B.M."/>
        </authorList>
    </citation>
    <scope>NUCLEOTIDE SEQUENCE [LARGE SCALE GENOMIC DNA]</scope>
    <source>
        <strain evidence="3 4">Mgn_IPT</strain>
    </source>
</reference>
<proteinExistence type="predicted"/>
<keyword evidence="2" id="KW-0472">Membrane</keyword>
<accession>A0A168RE06</accession>
<evidence type="ECO:0000256" key="1">
    <source>
        <dbReference type="SAM" id="Coils"/>
    </source>
</evidence>
<dbReference type="AlphaFoldDB" id="A0A168RE06"/>
<evidence type="ECO:0000313" key="3">
    <source>
        <dbReference type="EMBL" id="OAB48886.1"/>
    </source>
</evidence>
<feature type="coiled-coil region" evidence="1">
    <location>
        <begin position="297"/>
        <end position="324"/>
    </location>
</feature>
<feature type="transmembrane region" description="Helical" evidence="2">
    <location>
        <begin position="6"/>
        <end position="31"/>
    </location>
</feature>
<feature type="coiled-coil region" evidence="1">
    <location>
        <begin position="36"/>
        <end position="131"/>
    </location>
</feature>
<keyword evidence="2" id="KW-1133">Transmembrane helix</keyword>
<dbReference type="EMBL" id="LVLH01000033">
    <property type="protein sequence ID" value="OAB48886.1"/>
    <property type="molecule type" value="Genomic_DNA"/>
</dbReference>
<organism evidence="3 4">
    <name type="scientific">Mycoplasmopsis gallinarum</name>
    <dbReference type="NCBI Taxonomy" id="29557"/>
    <lineage>
        <taxon>Bacteria</taxon>
        <taxon>Bacillati</taxon>
        <taxon>Mycoplasmatota</taxon>
        <taxon>Mycoplasmoidales</taxon>
        <taxon>Metamycoplasmataceae</taxon>
        <taxon>Mycoplasmopsis</taxon>
    </lineage>
</organism>
<keyword evidence="2" id="KW-0812">Transmembrane</keyword>
<protein>
    <recommendedName>
        <fullName evidence="5">Septation ring formation regulator EzrA</fullName>
    </recommendedName>
</protein>
<gene>
    <name evidence="3" type="ORF">MGALLINA_03680</name>
</gene>
<comment type="caution">
    <text evidence="3">The sequence shown here is derived from an EMBL/GenBank/DDBJ whole genome shotgun (WGS) entry which is preliminary data.</text>
</comment>
<evidence type="ECO:0008006" key="5">
    <source>
        <dbReference type="Google" id="ProtNLM"/>
    </source>
</evidence>